<dbReference type="InterPro" id="IPR003439">
    <property type="entry name" value="ABC_transporter-like_ATP-bd"/>
</dbReference>
<dbReference type="GO" id="GO:0022857">
    <property type="term" value="F:transmembrane transporter activity"/>
    <property type="evidence" value="ECO:0007669"/>
    <property type="project" value="TreeGrafter"/>
</dbReference>
<dbReference type="Pfam" id="PF12704">
    <property type="entry name" value="MacB_PCD"/>
    <property type="match status" value="1"/>
</dbReference>
<keyword evidence="3" id="KW-1003">Cell membrane</keyword>
<evidence type="ECO:0000256" key="10">
    <source>
        <dbReference type="ARBA" id="ARBA00023251"/>
    </source>
</evidence>
<evidence type="ECO:0000313" key="15">
    <source>
        <dbReference type="EMBL" id="RRN45399.1"/>
    </source>
</evidence>
<dbReference type="FunFam" id="3.40.50.300:FF:000032">
    <property type="entry name" value="Export ABC transporter ATP-binding protein"/>
    <property type="match status" value="1"/>
</dbReference>
<dbReference type="Proteomes" id="UP000270261">
    <property type="component" value="Unassembled WGS sequence"/>
</dbReference>
<dbReference type="GO" id="GO:0016887">
    <property type="term" value="F:ATP hydrolysis activity"/>
    <property type="evidence" value="ECO:0007669"/>
    <property type="project" value="InterPro"/>
</dbReference>
<keyword evidence="7 15" id="KW-0067">ATP-binding</keyword>
<feature type="domain" description="ABC transporter" evidence="14">
    <location>
        <begin position="13"/>
        <end position="253"/>
    </location>
</feature>
<dbReference type="InterPro" id="IPR003593">
    <property type="entry name" value="AAA+_ATPase"/>
</dbReference>
<sequence>MVSGQTSSGAVLIELNDIRRQYGGTDGAPPVTVLHGISLRIRVGEFVAIVGASGSGKSTLMHILGCLDKPTSGTYHFAGINVARLDPDSLAMLRREAFGFVFQGYHLIPTLDVMSNVLVPSVYAGTQTETAMARAIRLLARLGLTQRVANRPRQLSGGQQQRVSIARALMNGGHVILADEPTGALDSHSGAEVMKLLNELADAGHTVILITHDQKVADQARRVVRIHDGRVVEDSGECVPPPVLSHPLGRAGKVEAAEQAVMAGGTVTAGQTVTAGKAATAGQTVTAGQTSTAGQTRTAGQTMTGGAAGSAGSPKPASSSASSIEATMRRLRRAARTPVPWWRGLGAQMQSAWRGLWVSRLKTMLTLLSFVIGVSAVIVLVAIGQGNNDRTLKQLAAYGTHRMYVVPDVDEVTGRLGTLYETDVETVLGVPNVTLAMPFLQRDGVLRAGGHSRQMEVWSVNEYAQDLLNWRVARGMFFTKADEQSMAAVVVLGKVARERLFPDIPAADAIGQYVQLNGLPFRVIGEMAEKSSISGEPKDDDVALIPYSTGSLRVFGQRDLSTISVQIHRLDQMNQTAADIEAALKEARHTKDFYISNNAAAVKSNEEAMQRQTMVLALIAGISLLVGGLGVMNVMLMSVKERTREIGIRMAIGARQRDIQRQFLSEAAVVSLVGGAGGVLIGILIGMFLIAWDVAVIFSVRSILLAFGCALATGLLFGLMPARQAARLDPVVALGSE</sequence>
<dbReference type="GO" id="GO:0046677">
    <property type="term" value="P:response to antibiotic"/>
    <property type="evidence" value="ECO:0007669"/>
    <property type="project" value="UniProtKB-KW"/>
</dbReference>
<dbReference type="PROSITE" id="PS00211">
    <property type="entry name" value="ABC_TRANSPORTER_1"/>
    <property type="match status" value="1"/>
</dbReference>
<keyword evidence="10" id="KW-0046">Antibiotic resistance</keyword>
<comment type="similarity">
    <text evidence="11">Belongs to the ABC transporter superfamily. Macrolide exporter (TC 3.A.1.122) family.</text>
</comment>
<dbReference type="InterPro" id="IPR025857">
    <property type="entry name" value="MacB_PCD"/>
</dbReference>
<dbReference type="OrthoDB" id="4814201at2"/>
<dbReference type="PANTHER" id="PTHR24220:SF86">
    <property type="entry name" value="ABC TRANSPORTER ABCH.1"/>
    <property type="match status" value="1"/>
</dbReference>
<keyword evidence="5 13" id="KW-0812">Transmembrane</keyword>
<dbReference type="Pfam" id="PF00005">
    <property type="entry name" value="ABC_tran"/>
    <property type="match status" value="1"/>
</dbReference>
<dbReference type="AlphaFoldDB" id="A0A3R8MYI6"/>
<keyword evidence="6" id="KW-0547">Nucleotide-binding</keyword>
<evidence type="ECO:0000256" key="13">
    <source>
        <dbReference type="SAM" id="Phobius"/>
    </source>
</evidence>
<evidence type="ECO:0000313" key="16">
    <source>
        <dbReference type="Proteomes" id="UP000270261"/>
    </source>
</evidence>
<feature type="region of interest" description="Disordered" evidence="12">
    <location>
        <begin position="285"/>
        <end position="326"/>
    </location>
</feature>
<dbReference type="EMBL" id="RRUE01000001">
    <property type="protein sequence ID" value="RRN45399.1"/>
    <property type="molecule type" value="Genomic_DNA"/>
</dbReference>
<keyword evidence="9 13" id="KW-0472">Membrane</keyword>
<dbReference type="Pfam" id="PF02687">
    <property type="entry name" value="FtsX"/>
    <property type="match status" value="1"/>
</dbReference>
<dbReference type="PROSITE" id="PS50893">
    <property type="entry name" value="ABC_TRANSPORTER_2"/>
    <property type="match status" value="1"/>
</dbReference>
<evidence type="ECO:0000256" key="5">
    <source>
        <dbReference type="ARBA" id="ARBA00022692"/>
    </source>
</evidence>
<dbReference type="InterPro" id="IPR027417">
    <property type="entry name" value="P-loop_NTPase"/>
</dbReference>
<evidence type="ECO:0000256" key="1">
    <source>
        <dbReference type="ARBA" id="ARBA00004429"/>
    </source>
</evidence>
<feature type="transmembrane region" description="Helical" evidence="13">
    <location>
        <begin position="364"/>
        <end position="384"/>
    </location>
</feature>
<comment type="subcellular location">
    <subcellularLocation>
        <location evidence="1">Cell inner membrane</location>
        <topology evidence="1">Multi-pass membrane protein</topology>
    </subcellularLocation>
</comment>
<comment type="caution">
    <text evidence="15">The sequence shown here is derived from an EMBL/GenBank/DDBJ whole genome shotgun (WGS) entry which is preliminary data.</text>
</comment>
<keyword evidence="2" id="KW-0813">Transport</keyword>
<protein>
    <submittedName>
        <fullName evidence="15">ATP-binding cassette domain-containing protein</fullName>
    </submittedName>
</protein>
<proteinExistence type="inferred from homology"/>
<reference evidence="15 16" key="1">
    <citation type="submission" date="2018-11" db="EMBL/GenBank/DDBJ databases">
        <title>Genome sequencing of Lautropia sp. KCOM 2505 (= ChDC F240).</title>
        <authorList>
            <person name="Kook J.-K."/>
            <person name="Park S.-N."/>
            <person name="Lim Y.K."/>
        </authorList>
    </citation>
    <scope>NUCLEOTIDE SEQUENCE [LARGE SCALE GENOMIC DNA]</scope>
    <source>
        <strain evidence="15 16">KCOM 2505</strain>
    </source>
</reference>
<evidence type="ECO:0000256" key="9">
    <source>
        <dbReference type="ARBA" id="ARBA00023136"/>
    </source>
</evidence>
<dbReference type="GO" id="GO:0098796">
    <property type="term" value="C:membrane protein complex"/>
    <property type="evidence" value="ECO:0007669"/>
    <property type="project" value="UniProtKB-ARBA"/>
</dbReference>
<dbReference type="SUPFAM" id="SSF52540">
    <property type="entry name" value="P-loop containing nucleoside triphosphate hydrolases"/>
    <property type="match status" value="1"/>
</dbReference>
<evidence type="ECO:0000256" key="6">
    <source>
        <dbReference type="ARBA" id="ARBA00022741"/>
    </source>
</evidence>
<feature type="transmembrane region" description="Helical" evidence="13">
    <location>
        <begin position="698"/>
        <end position="719"/>
    </location>
</feature>
<dbReference type="PANTHER" id="PTHR24220">
    <property type="entry name" value="IMPORT ATP-BINDING PROTEIN"/>
    <property type="match status" value="1"/>
</dbReference>
<dbReference type="InterPro" id="IPR017911">
    <property type="entry name" value="MacB-like_ATP-bd"/>
</dbReference>
<gene>
    <name evidence="15" type="ORF">EHV23_04125</name>
</gene>
<feature type="transmembrane region" description="Helical" evidence="13">
    <location>
        <begin position="667"/>
        <end position="692"/>
    </location>
</feature>
<dbReference type="RefSeq" id="WP_125094828.1">
    <property type="nucleotide sequence ID" value="NZ_RRUE01000001.1"/>
</dbReference>
<evidence type="ECO:0000256" key="11">
    <source>
        <dbReference type="ARBA" id="ARBA00038388"/>
    </source>
</evidence>
<dbReference type="InterPro" id="IPR017871">
    <property type="entry name" value="ABC_transporter-like_CS"/>
</dbReference>
<keyword evidence="4" id="KW-0997">Cell inner membrane</keyword>
<dbReference type="SMART" id="SM00382">
    <property type="entry name" value="AAA"/>
    <property type="match status" value="1"/>
</dbReference>
<evidence type="ECO:0000256" key="12">
    <source>
        <dbReference type="SAM" id="MobiDB-lite"/>
    </source>
</evidence>
<evidence type="ECO:0000259" key="14">
    <source>
        <dbReference type="PROSITE" id="PS50893"/>
    </source>
</evidence>
<dbReference type="GO" id="GO:0005886">
    <property type="term" value="C:plasma membrane"/>
    <property type="evidence" value="ECO:0007669"/>
    <property type="project" value="UniProtKB-SubCell"/>
</dbReference>
<evidence type="ECO:0000256" key="3">
    <source>
        <dbReference type="ARBA" id="ARBA00022475"/>
    </source>
</evidence>
<evidence type="ECO:0000256" key="4">
    <source>
        <dbReference type="ARBA" id="ARBA00022519"/>
    </source>
</evidence>
<organism evidence="15 16">
    <name type="scientific">Lautropia dentalis</name>
    <dbReference type="NCBI Taxonomy" id="2490857"/>
    <lineage>
        <taxon>Bacteria</taxon>
        <taxon>Pseudomonadati</taxon>
        <taxon>Pseudomonadota</taxon>
        <taxon>Betaproteobacteria</taxon>
        <taxon>Burkholderiales</taxon>
        <taxon>Burkholderiaceae</taxon>
        <taxon>Lautropia</taxon>
    </lineage>
</organism>
<dbReference type="InterPro" id="IPR015854">
    <property type="entry name" value="ABC_transpr_LolD-like"/>
</dbReference>
<keyword evidence="16" id="KW-1185">Reference proteome</keyword>
<keyword evidence="8 13" id="KW-1133">Transmembrane helix</keyword>
<dbReference type="CDD" id="cd03255">
    <property type="entry name" value="ABC_MJ0796_LolCDE_FtsE"/>
    <property type="match status" value="1"/>
</dbReference>
<evidence type="ECO:0000256" key="2">
    <source>
        <dbReference type="ARBA" id="ARBA00022448"/>
    </source>
</evidence>
<evidence type="ECO:0000256" key="7">
    <source>
        <dbReference type="ARBA" id="ARBA00022840"/>
    </source>
</evidence>
<dbReference type="InterPro" id="IPR003838">
    <property type="entry name" value="ABC3_permease_C"/>
</dbReference>
<feature type="transmembrane region" description="Helical" evidence="13">
    <location>
        <begin position="614"/>
        <end position="636"/>
    </location>
</feature>
<name>A0A3R8MYI6_9BURK</name>
<feature type="compositionally biased region" description="Low complexity" evidence="12">
    <location>
        <begin position="285"/>
        <end position="323"/>
    </location>
</feature>
<evidence type="ECO:0000256" key="8">
    <source>
        <dbReference type="ARBA" id="ARBA00022989"/>
    </source>
</evidence>
<dbReference type="Gene3D" id="3.40.50.300">
    <property type="entry name" value="P-loop containing nucleotide triphosphate hydrolases"/>
    <property type="match status" value="1"/>
</dbReference>
<accession>A0A3R8MYI6</accession>
<dbReference type="GO" id="GO:0005524">
    <property type="term" value="F:ATP binding"/>
    <property type="evidence" value="ECO:0007669"/>
    <property type="project" value="UniProtKB-KW"/>
</dbReference>